<name>A0A498R8H9_9FIRM</name>
<dbReference type="Pfam" id="PF04324">
    <property type="entry name" value="Fer2_BFD"/>
    <property type="match status" value="1"/>
</dbReference>
<dbReference type="SUPFAM" id="SSF51905">
    <property type="entry name" value="FAD/NAD(P)-binding domain"/>
    <property type="match status" value="1"/>
</dbReference>
<organism evidence="3 4">
    <name type="scientific">Lucifera butyrica</name>
    <dbReference type="NCBI Taxonomy" id="1351585"/>
    <lineage>
        <taxon>Bacteria</taxon>
        <taxon>Bacillati</taxon>
        <taxon>Bacillota</taxon>
        <taxon>Negativicutes</taxon>
        <taxon>Veillonellales</taxon>
        <taxon>Veillonellaceae</taxon>
        <taxon>Lucifera</taxon>
    </lineage>
</organism>
<proteinExistence type="predicted"/>
<evidence type="ECO:0000313" key="3">
    <source>
        <dbReference type="EMBL" id="VBB05448.1"/>
    </source>
</evidence>
<evidence type="ECO:0000259" key="1">
    <source>
        <dbReference type="Pfam" id="PF01266"/>
    </source>
</evidence>
<dbReference type="Proteomes" id="UP000277811">
    <property type="component" value="Unassembled WGS sequence"/>
</dbReference>
<feature type="domain" description="BFD-like [2Fe-2S]-binding" evidence="2">
    <location>
        <begin position="407"/>
        <end position="461"/>
    </location>
</feature>
<gene>
    <name evidence="3" type="ORF">LUCI_0658</name>
</gene>
<dbReference type="PANTHER" id="PTHR42720">
    <property type="entry name" value="GLYCEROL-3-PHOSPHATE DEHYDROGENASE"/>
    <property type="match status" value="1"/>
</dbReference>
<dbReference type="InterPro" id="IPR052745">
    <property type="entry name" value="G3P_Oxidase/Oxidoreductase"/>
</dbReference>
<protein>
    <submittedName>
        <fullName evidence="3">Fad dependent oxidoreductase</fullName>
    </submittedName>
</protein>
<reference evidence="3 4" key="1">
    <citation type="submission" date="2018-06" db="EMBL/GenBank/DDBJ databases">
        <authorList>
            <person name="Strepis N."/>
        </authorList>
    </citation>
    <scope>NUCLEOTIDE SEQUENCE [LARGE SCALE GENOMIC DNA]</scope>
    <source>
        <strain evidence="3">LUCI</strain>
    </source>
</reference>
<evidence type="ECO:0000313" key="4">
    <source>
        <dbReference type="Proteomes" id="UP000277811"/>
    </source>
</evidence>
<sequence length="496" mass="52898">MKRMADKMKTDVVIVGGGITGTAIARELSKYELKVVLLEKEPDIAVGTTKANSAIVHAGFDAHPGTLKATLNVRGNALYHQIADELGLDIKWTGSLVVAVNEEEMRSLEELLERGRGNGVPGLKMLSRDEVLAQEPNLSQATLGALWAPSAGIMLPFGAAVAFAQSAVKNGVQVIRECPVKGFTMKNGRISGVRTPRGEMAASFVINAAGIHADDISRLAGDSSFEIKPRKGEYILFDKKVSALINNVLFPTPTKVSKGILVSPTVHGNIFIGPNAQDIDDKEDVATTPDGLAEIIAGAQRLVPRLPLGAAITQFSGLRAAATGGDFIIRPSAVVAGLIHAAGIQSPGLTSAPAIAELVADILRREGLAMKPKASFDPVVPRYIPFRELSAEEKQRLIALNPLYGRVICRCETVTEAEIVAAIHSPCGARTIDGVKRRTRAGMGRCQGGFCGPRVTAILARELNIPITQVRKDMLESYLFYDKIEIPADCEVACSE</sequence>
<evidence type="ECO:0000259" key="2">
    <source>
        <dbReference type="Pfam" id="PF04324"/>
    </source>
</evidence>
<dbReference type="SUPFAM" id="SSF54373">
    <property type="entry name" value="FAD-linked reductases, C-terminal domain"/>
    <property type="match status" value="1"/>
</dbReference>
<dbReference type="InterPro" id="IPR007419">
    <property type="entry name" value="BFD-like_2Fe2S-bd_dom"/>
</dbReference>
<dbReference type="CDD" id="cd19946">
    <property type="entry name" value="GlpA-like_Fer2_BFD-like"/>
    <property type="match status" value="1"/>
</dbReference>
<dbReference type="Gene3D" id="3.50.50.60">
    <property type="entry name" value="FAD/NAD(P)-binding domain"/>
    <property type="match status" value="1"/>
</dbReference>
<dbReference type="InterPro" id="IPR041854">
    <property type="entry name" value="BFD-like_2Fe2S-bd_dom_sf"/>
</dbReference>
<dbReference type="InterPro" id="IPR006076">
    <property type="entry name" value="FAD-dep_OxRdtase"/>
</dbReference>
<dbReference type="EMBL" id="UPPP01000056">
    <property type="protein sequence ID" value="VBB05448.1"/>
    <property type="molecule type" value="Genomic_DNA"/>
</dbReference>
<accession>A0A498R8H9</accession>
<dbReference type="Pfam" id="PF01266">
    <property type="entry name" value="DAO"/>
    <property type="match status" value="1"/>
</dbReference>
<keyword evidence="4" id="KW-1185">Reference proteome</keyword>
<feature type="domain" description="FAD dependent oxidoreductase" evidence="1">
    <location>
        <begin position="11"/>
        <end position="361"/>
    </location>
</feature>
<dbReference type="InterPro" id="IPR036188">
    <property type="entry name" value="FAD/NAD-bd_sf"/>
</dbReference>
<dbReference type="Gene3D" id="1.10.10.1100">
    <property type="entry name" value="BFD-like [2Fe-2S]-binding domain"/>
    <property type="match status" value="1"/>
</dbReference>
<dbReference type="Gene3D" id="3.30.9.10">
    <property type="entry name" value="D-Amino Acid Oxidase, subunit A, domain 2"/>
    <property type="match status" value="1"/>
</dbReference>
<dbReference type="PANTHER" id="PTHR42720:SF1">
    <property type="entry name" value="GLYCEROL 3-PHOSPHATE OXIDASE"/>
    <property type="match status" value="1"/>
</dbReference>
<dbReference type="AlphaFoldDB" id="A0A498R8H9"/>